<proteinExistence type="predicted"/>
<dbReference type="SMART" id="SM00563">
    <property type="entry name" value="PlsC"/>
    <property type="match status" value="1"/>
</dbReference>
<comment type="caution">
    <text evidence="4">The sequence shown here is derived from an EMBL/GenBank/DDBJ whole genome shotgun (WGS) entry which is preliminary data.</text>
</comment>
<name>A0A4V2FQP4_PSEST</name>
<accession>A0A4V2FQP4</accession>
<reference evidence="4 5" key="1">
    <citation type="submission" date="2019-02" db="EMBL/GenBank/DDBJ databases">
        <title>Sequencing the genomes of 1000 actinobacteria strains.</title>
        <authorList>
            <person name="Klenk H.-P."/>
        </authorList>
    </citation>
    <scope>NUCLEOTIDE SEQUENCE [LARGE SCALE GENOMIC DNA]</scope>
    <source>
        <strain evidence="4 5">DSM 45779</strain>
    </source>
</reference>
<dbReference type="Pfam" id="PF01553">
    <property type="entry name" value="Acyltransferase"/>
    <property type="match status" value="1"/>
</dbReference>
<evidence type="ECO:0000313" key="4">
    <source>
        <dbReference type="EMBL" id="RZT85540.1"/>
    </source>
</evidence>
<keyword evidence="1 4" id="KW-0808">Transferase</keyword>
<dbReference type="CDD" id="cd07989">
    <property type="entry name" value="LPLAT_AGPAT-like"/>
    <property type="match status" value="1"/>
</dbReference>
<evidence type="ECO:0000259" key="3">
    <source>
        <dbReference type="SMART" id="SM00563"/>
    </source>
</evidence>
<sequence>MSSTGSSLSGKNQGAGNDLPAGTLGWMHDLARWIGTWCFTPVLRVRVHHRDRIPASGPVVLVANHSAFVDGPLLLGLIGRRVVFLVKQEMFRGPLKVVLPWIGQLPVRRGAPDRRPLMAALDVLRGGGMVAVFPEGTRGGGEVAAAQQGAAWLARTGGAPMLPVVCRGTRRPEGSGRRFRPRVDVLVGRALPAPQGRGRTDLAAATEQVRDALSALVAELDEMRGRGEPGRDASET</sequence>
<dbReference type="EMBL" id="SHKL01000001">
    <property type="protein sequence ID" value="RZT85540.1"/>
    <property type="molecule type" value="Genomic_DNA"/>
</dbReference>
<dbReference type="SUPFAM" id="SSF69593">
    <property type="entry name" value="Glycerol-3-phosphate (1)-acyltransferase"/>
    <property type="match status" value="1"/>
</dbReference>
<dbReference type="GO" id="GO:0006654">
    <property type="term" value="P:phosphatidic acid biosynthetic process"/>
    <property type="evidence" value="ECO:0007669"/>
    <property type="project" value="TreeGrafter"/>
</dbReference>
<dbReference type="PANTHER" id="PTHR10434:SF11">
    <property type="entry name" value="1-ACYL-SN-GLYCEROL-3-PHOSPHATE ACYLTRANSFERASE"/>
    <property type="match status" value="1"/>
</dbReference>
<keyword evidence="2 4" id="KW-0012">Acyltransferase</keyword>
<evidence type="ECO:0000256" key="2">
    <source>
        <dbReference type="ARBA" id="ARBA00023315"/>
    </source>
</evidence>
<keyword evidence="5" id="KW-1185">Reference proteome</keyword>
<organism evidence="4 5">
    <name type="scientific">Pseudonocardia sediminis</name>
    <dbReference type="NCBI Taxonomy" id="1397368"/>
    <lineage>
        <taxon>Bacteria</taxon>
        <taxon>Bacillati</taxon>
        <taxon>Actinomycetota</taxon>
        <taxon>Actinomycetes</taxon>
        <taxon>Pseudonocardiales</taxon>
        <taxon>Pseudonocardiaceae</taxon>
        <taxon>Pseudonocardia</taxon>
    </lineage>
</organism>
<dbReference type="PANTHER" id="PTHR10434">
    <property type="entry name" value="1-ACYL-SN-GLYCEROL-3-PHOSPHATE ACYLTRANSFERASE"/>
    <property type="match status" value="1"/>
</dbReference>
<dbReference type="GO" id="GO:0003841">
    <property type="term" value="F:1-acylglycerol-3-phosphate O-acyltransferase activity"/>
    <property type="evidence" value="ECO:0007669"/>
    <property type="project" value="TreeGrafter"/>
</dbReference>
<gene>
    <name evidence="4" type="ORF">EV383_2410</name>
</gene>
<evidence type="ECO:0000256" key="1">
    <source>
        <dbReference type="ARBA" id="ARBA00022679"/>
    </source>
</evidence>
<dbReference type="AlphaFoldDB" id="A0A4V2FQP4"/>
<dbReference type="Proteomes" id="UP000291591">
    <property type="component" value="Unassembled WGS sequence"/>
</dbReference>
<protein>
    <submittedName>
        <fullName evidence="4">1-acyl-sn-glycerol-3-phosphate acyltransferase</fullName>
    </submittedName>
</protein>
<evidence type="ECO:0000313" key="5">
    <source>
        <dbReference type="Proteomes" id="UP000291591"/>
    </source>
</evidence>
<feature type="domain" description="Phospholipid/glycerol acyltransferase" evidence="3">
    <location>
        <begin position="59"/>
        <end position="169"/>
    </location>
</feature>
<dbReference type="GO" id="GO:0005886">
    <property type="term" value="C:plasma membrane"/>
    <property type="evidence" value="ECO:0007669"/>
    <property type="project" value="TreeGrafter"/>
</dbReference>
<dbReference type="InterPro" id="IPR002123">
    <property type="entry name" value="Plipid/glycerol_acylTrfase"/>
</dbReference>